<accession>A0A5J4UVB4</accession>
<reference evidence="1 2" key="1">
    <citation type="submission" date="2019-03" db="EMBL/GenBank/DDBJ databases">
        <title>Single cell metagenomics reveals metabolic interactions within the superorganism composed of flagellate Streblomastix strix and complex community of Bacteroidetes bacteria on its surface.</title>
        <authorList>
            <person name="Treitli S.C."/>
            <person name="Kolisko M."/>
            <person name="Husnik F."/>
            <person name="Keeling P."/>
            <person name="Hampl V."/>
        </authorList>
    </citation>
    <scope>NUCLEOTIDE SEQUENCE [LARGE SCALE GENOMIC DNA]</scope>
    <source>
        <strain evidence="1">ST1C</strain>
    </source>
</reference>
<sequence length="77" mass="8691">MAQSCQISWQITIRKERLALQLNKTATAAATTAELARDRVNFNGLNDPQADWPRTMRVGTDADKLPINPDERIKLQI</sequence>
<comment type="caution">
    <text evidence="1">The sequence shown here is derived from an EMBL/GenBank/DDBJ whole genome shotgun (WGS) entry which is preliminary data.</text>
</comment>
<protein>
    <submittedName>
        <fullName evidence="1">Uncharacterized protein</fullName>
    </submittedName>
</protein>
<proteinExistence type="predicted"/>
<name>A0A5J4UVB4_9EUKA</name>
<evidence type="ECO:0000313" key="2">
    <source>
        <dbReference type="Proteomes" id="UP000324800"/>
    </source>
</evidence>
<dbReference type="EMBL" id="SNRW01012465">
    <property type="protein sequence ID" value="KAA6373791.1"/>
    <property type="molecule type" value="Genomic_DNA"/>
</dbReference>
<feature type="non-terminal residue" evidence="1">
    <location>
        <position position="77"/>
    </location>
</feature>
<gene>
    <name evidence="1" type="ORF">EZS28_030681</name>
</gene>
<organism evidence="1 2">
    <name type="scientific">Streblomastix strix</name>
    <dbReference type="NCBI Taxonomy" id="222440"/>
    <lineage>
        <taxon>Eukaryota</taxon>
        <taxon>Metamonada</taxon>
        <taxon>Preaxostyla</taxon>
        <taxon>Oxymonadida</taxon>
        <taxon>Streblomastigidae</taxon>
        <taxon>Streblomastix</taxon>
    </lineage>
</organism>
<dbReference type="Proteomes" id="UP000324800">
    <property type="component" value="Unassembled WGS sequence"/>
</dbReference>
<dbReference type="AlphaFoldDB" id="A0A5J4UVB4"/>
<evidence type="ECO:0000313" key="1">
    <source>
        <dbReference type="EMBL" id="KAA6373791.1"/>
    </source>
</evidence>